<feature type="transmembrane region" description="Helical" evidence="2">
    <location>
        <begin position="271"/>
        <end position="294"/>
    </location>
</feature>
<accession>A0A9P3LZD7</accession>
<feature type="transmembrane region" description="Helical" evidence="2">
    <location>
        <begin position="144"/>
        <end position="161"/>
    </location>
</feature>
<dbReference type="AlphaFoldDB" id="A0A9P3LZD7"/>
<keyword evidence="2" id="KW-1133">Transmembrane helix</keyword>
<dbReference type="PANTHER" id="PTHR31787">
    <property type="entry name" value="G-PROTEIN-COUPLED RECEPTOR GPCR FAMILY PROTEIN"/>
    <property type="match status" value="1"/>
</dbReference>
<dbReference type="PANTHER" id="PTHR31787:SF15">
    <property type="entry name" value="FRIZZLED AND SMOOTHENED-LIKE PROTEIN P-RELATED"/>
    <property type="match status" value="1"/>
</dbReference>
<keyword evidence="5" id="KW-1185">Reference proteome</keyword>
<reference evidence="4" key="1">
    <citation type="submission" date="2021-11" db="EMBL/GenBank/DDBJ databases">
        <authorList>
            <person name="Herlambang A."/>
            <person name="Guo Y."/>
            <person name="Takashima Y."/>
            <person name="Nishizawa T."/>
        </authorList>
    </citation>
    <scope>NUCLEOTIDE SEQUENCE</scope>
    <source>
        <strain evidence="4">E1425</strain>
    </source>
</reference>
<keyword evidence="2" id="KW-0472">Membrane</keyword>
<protein>
    <recommendedName>
        <fullName evidence="6">G-protein coupled receptors family 2 profile 2 domain-containing protein</fullName>
    </recommendedName>
</protein>
<proteinExistence type="predicted"/>
<feature type="signal peptide" evidence="3">
    <location>
        <begin position="1"/>
        <end position="23"/>
    </location>
</feature>
<feature type="compositionally biased region" description="Polar residues" evidence="1">
    <location>
        <begin position="806"/>
        <end position="815"/>
    </location>
</feature>
<dbReference type="OrthoDB" id="26203at2759"/>
<dbReference type="EMBL" id="BQFW01000012">
    <property type="protein sequence ID" value="GJJ76376.1"/>
    <property type="molecule type" value="Genomic_DNA"/>
</dbReference>
<evidence type="ECO:0008006" key="6">
    <source>
        <dbReference type="Google" id="ProtNLM"/>
    </source>
</evidence>
<gene>
    <name evidence="4" type="ORF">EMPS_08735</name>
</gene>
<feature type="transmembrane region" description="Helical" evidence="2">
    <location>
        <begin position="335"/>
        <end position="354"/>
    </location>
</feature>
<dbReference type="InterPro" id="IPR050949">
    <property type="entry name" value="GPCR_Fz/Smo-like"/>
</dbReference>
<feature type="transmembrane region" description="Helical" evidence="2">
    <location>
        <begin position="117"/>
        <end position="137"/>
    </location>
</feature>
<reference evidence="4" key="2">
    <citation type="journal article" date="2022" name="Microbiol. Resour. Announc.">
        <title>Whole-Genome Sequence of Entomortierella parvispora E1425, a Mucoromycotan Fungus Associated with Burkholderiaceae-Related Endosymbiotic Bacteria.</title>
        <authorList>
            <person name="Herlambang A."/>
            <person name="Guo Y."/>
            <person name="Takashima Y."/>
            <person name="Narisawa K."/>
            <person name="Ohta H."/>
            <person name="Nishizawa T."/>
        </authorList>
    </citation>
    <scope>NUCLEOTIDE SEQUENCE</scope>
    <source>
        <strain evidence="4">E1425</strain>
    </source>
</reference>
<dbReference type="Gene3D" id="1.20.1070.10">
    <property type="entry name" value="Rhodopsin 7-helix transmembrane proteins"/>
    <property type="match status" value="1"/>
</dbReference>
<organism evidence="4 5">
    <name type="scientific">Entomortierella parvispora</name>
    <dbReference type="NCBI Taxonomy" id="205924"/>
    <lineage>
        <taxon>Eukaryota</taxon>
        <taxon>Fungi</taxon>
        <taxon>Fungi incertae sedis</taxon>
        <taxon>Mucoromycota</taxon>
        <taxon>Mortierellomycotina</taxon>
        <taxon>Mortierellomycetes</taxon>
        <taxon>Mortierellales</taxon>
        <taxon>Mortierellaceae</taxon>
        <taxon>Entomortierella</taxon>
    </lineage>
</organism>
<feature type="transmembrane region" description="Helical" evidence="2">
    <location>
        <begin position="404"/>
        <end position="426"/>
    </location>
</feature>
<feature type="compositionally biased region" description="Polar residues" evidence="1">
    <location>
        <begin position="486"/>
        <end position="495"/>
    </location>
</feature>
<feature type="transmembrane region" description="Helical" evidence="2">
    <location>
        <begin position="193"/>
        <end position="214"/>
    </location>
</feature>
<feature type="region of interest" description="Disordered" evidence="1">
    <location>
        <begin position="547"/>
        <end position="574"/>
    </location>
</feature>
<evidence type="ECO:0000256" key="2">
    <source>
        <dbReference type="SAM" id="Phobius"/>
    </source>
</evidence>
<keyword evidence="2" id="KW-0812">Transmembrane</keyword>
<evidence type="ECO:0000256" key="3">
    <source>
        <dbReference type="SAM" id="SignalP"/>
    </source>
</evidence>
<feature type="region of interest" description="Disordered" evidence="1">
    <location>
        <begin position="764"/>
        <end position="815"/>
    </location>
</feature>
<feature type="transmembrane region" description="Helical" evidence="2">
    <location>
        <begin position="226"/>
        <end position="251"/>
    </location>
</feature>
<feature type="region of interest" description="Disordered" evidence="1">
    <location>
        <begin position="453"/>
        <end position="505"/>
    </location>
</feature>
<sequence>MKFSNCSPVAFALLVLLATTTWAQTTTKTSAPAAAATTDFILPSAAPPVPPAASSKGPSIPGPTSNPTAAAHCPGPLIENIHNLSIATCLGSCCIKCPAVESFYEPNKVQNVLQGAYVTRQVSLVSSAFMAVSYLVLPGKRSQPHISVLFLTVSLSLWYAAFDVMPGVSNACINDFEQSTGHNSRLCGIQGVLIIYFTQTSALWCSLLIYKLHLLAVWRSDLIDRYYVWLTGVCWILPLCFAIPVAVRNLAEYPGVGFSCLVNTSNLNTYLFYPTAVYMYPSMLCHVVTVGRMIQMALLSSRVDAGMSQLSSNARTKLTATRQAKRLLRGQWRPALMLATVMSALTVFWLFYFVDAHRLASLGPTTEWLQQWVICVMTNGAKGLSSDATQTLCAVGTKPHLPSLTWFTAAESLLAIIGIVVALVFIGKVEFWSEWSYLLANLFSRGISGSGSRGCHTPTDDSAPAPAGNLTLSPGDEQARKEARNGFNSVSSPLSSGDIKSMSSTRHLNGENQWYDMDDLLGKEYAAVPGQMNHQQHYQAQYGLQRNLSSGSRSDPIQLMPEPPKYQSPQSHGQTLEDLYGKDILYRSPTSAQDGAVVNAWTPSAQTLTSPTRAYLVANDNNERYVEQPVVPTPVPRASLKLKKQQQQEPEYQSQVFLSNSQRSPTLAQQQLSQYPMVATTSLSPMPQKIANQATFSGSLPRQITSDSVPIANGVRGSPATGYMQPGVGARAFDSNDGGAQIMVASRESIGASAQLLPAMLDQRNKTPLPPSVPMKSPARHQPSQNSYYSQQQSPEPCYMSPTHLYGNQSSSTRG</sequence>
<name>A0A9P3LZD7_9FUNG</name>
<evidence type="ECO:0000256" key="1">
    <source>
        <dbReference type="SAM" id="MobiDB-lite"/>
    </source>
</evidence>
<feature type="chain" id="PRO_5040310982" description="G-protein coupled receptors family 2 profile 2 domain-containing protein" evidence="3">
    <location>
        <begin position="24"/>
        <end position="815"/>
    </location>
</feature>
<keyword evidence="3" id="KW-0732">Signal</keyword>
<comment type="caution">
    <text evidence="4">The sequence shown here is derived from an EMBL/GenBank/DDBJ whole genome shotgun (WGS) entry which is preliminary data.</text>
</comment>
<evidence type="ECO:0000313" key="5">
    <source>
        <dbReference type="Proteomes" id="UP000827284"/>
    </source>
</evidence>
<feature type="compositionally biased region" description="Low complexity" evidence="1">
    <location>
        <begin position="782"/>
        <end position="795"/>
    </location>
</feature>
<evidence type="ECO:0000313" key="4">
    <source>
        <dbReference type="EMBL" id="GJJ76376.1"/>
    </source>
</evidence>
<dbReference type="Proteomes" id="UP000827284">
    <property type="component" value="Unassembled WGS sequence"/>
</dbReference>